<feature type="domain" description="N-acetyltransferase" evidence="1">
    <location>
        <begin position="103"/>
        <end position="240"/>
    </location>
</feature>
<dbReference type="EMBL" id="AEUT02000001">
    <property type="protein sequence ID" value="EGE53197.1"/>
    <property type="molecule type" value="Genomic_DNA"/>
</dbReference>
<dbReference type="PROSITE" id="PS51186">
    <property type="entry name" value="GNAT"/>
    <property type="match status" value="1"/>
</dbReference>
<keyword evidence="2" id="KW-0808">Transferase</keyword>
<dbReference type="SUPFAM" id="SSF55729">
    <property type="entry name" value="Acyl-CoA N-acyltransferases (Nat)"/>
    <property type="match status" value="1"/>
</dbReference>
<dbReference type="Pfam" id="PF00583">
    <property type="entry name" value="Acetyltransf_1"/>
    <property type="match status" value="1"/>
</dbReference>
<evidence type="ECO:0000313" key="3">
    <source>
        <dbReference type="Proteomes" id="UP000003732"/>
    </source>
</evidence>
<accession>F1Z119</accession>
<dbReference type="RefSeq" id="WP_003102641.1">
    <property type="nucleotide sequence ID" value="NZ_AEUT02000001.1"/>
</dbReference>
<comment type="caution">
    <text evidence="2">The sequence shown here is derived from an EMBL/GenBank/DDBJ whole genome shotgun (WGS) entry which is preliminary data.</text>
</comment>
<dbReference type="HOGENOM" id="CLU_101319_0_0_9"/>
<reference evidence="2 3" key="1">
    <citation type="submission" date="2011-02" db="EMBL/GenBank/DDBJ databases">
        <authorList>
            <person name="Stanhope M.J."/>
            <person name="Durkin A.S."/>
            <person name="Hostetler J."/>
            <person name="Kim M."/>
            <person name="Radune D."/>
            <person name="Singh I."/>
            <person name="Town C.D."/>
        </authorList>
    </citation>
    <scope>NUCLEOTIDE SEQUENCE [LARGE SCALE GENOMIC DNA]</scope>
    <source>
        <strain evidence="2 3">NCFD 2020</strain>
    </source>
</reference>
<dbReference type="Proteomes" id="UP000003732">
    <property type="component" value="Unassembled WGS sequence"/>
</dbReference>
<dbReference type="CDD" id="cd04301">
    <property type="entry name" value="NAT_SF"/>
    <property type="match status" value="1"/>
</dbReference>
<name>F1Z119_9STRE</name>
<dbReference type="Gene3D" id="3.40.630.30">
    <property type="match status" value="1"/>
</dbReference>
<dbReference type="InterPro" id="IPR016181">
    <property type="entry name" value="Acyl_CoA_acyltransferase"/>
</dbReference>
<evidence type="ECO:0000259" key="1">
    <source>
        <dbReference type="PROSITE" id="PS51186"/>
    </source>
</evidence>
<organism evidence="2 3">
    <name type="scientific">Streptococcus parauberis NCFD 2020</name>
    <dbReference type="NCBI Taxonomy" id="873447"/>
    <lineage>
        <taxon>Bacteria</taxon>
        <taxon>Bacillati</taxon>
        <taxon>Bacillota</taxon>
        <taxon>Bacilli</taxon>
        <taxon>Lactobacillales</taxon>
        <taxon>Streptococcaceae</taxon>
        <taxon>Streptococcus</taxon>
    </lineage>
</organism>
<dbReference type="AlphaFoldDB" id="F1Z119"/>
<dbReference type="GeneID" id="61421825"/>
<dbReference type="eggNOG" id="COG0456">
    <property type="taxonomic scope" value="Bacteria"/>
</dbReference>
<sequence>MTDTFKYSHSAWDTNFFEVTSGKIELTHTIAFEEVELFKNTLTKDNFTVIYNKDNNAYNNILIGQETESYLVDVNVQFQKLNNYFHNQKGQGFSISNSFKMNESILEIASKSFKYSRFYNDKKLNLDKAKNVYWNWVKSAFLKDNKFFITFAPNGKCLGFLLFSISDNHAIIELIAVDKSKVNKGIGSQLLNELEYFSKEKALTSIKVGTQIDNSEAIRFYTKNKYLYQSCTSVYHNWNN</sequence>
<protein>
    <submittedName>
        <fullName evidence="2">Acetyltransferase, GNAT family</fullName>
    </submittedName>
</protein>
<gene>
    <name evidence="2" type="ORF">SPB_0754</name>
</gene>
<dbReference type="InterPro" id="IPR000182">
    <property type="entry name" value="GNAT_dom"/>
</dbReference>
<dbReference type="GO" id="GO:0016747">
    <property type="term" value="F:acyltransferase activity, transferring groups other than amino-acyl groups"/>
    <property type="evidence" value="ECO:0007669"/>
    <property type="project" value="InterPro"/>
</dbReference>
<proteinExistence type="predicted"/>
<evidence type="ECO:0000313" key="2">
    <source>
        <dbReference type="EMBL" id="EGE53197.1"/>
    </source>
</evidence>